<dbReference type="Pfam" id="PF09724">
    <property type="entry name" value="Dcc1"/>
    <property type="match status" value="1"/>
</dbReference>
<dbReference type="GO" id="GO:0006260">
    <property type="term" value="P:DNA replication"/>
    <property type="evidence" value="ECO:0007669"/>
    <property type="project" value="UniProtKB-KW"/>
</dbReference>
<evidence type="ECO:0000313" key="5">
    <source>
        <dbReference type="Proteomes" id="UP000494165"/>
    </source>
</evidence>
<dbReference type="OrthoDB" id="5199543at2759"/>
<dbReference type="InterPro" id="IPR019128">
    <property type="entry name" value="Dcc1"/>
</dbReference>
<evidence type="ECO:0000313" key="4">
    <source>
        <dbReference type="EMBL" id="CAB3372112.1"/>
    </source>
</evidence>
<organism evidence="4 5">
    <name type="scientific">Cloeon dipterum</name>
    <dbReference type="NCBI Taxonomy" id="197152"/>
    <lineage>
        <taxon>Eukaryota</taxon>
        <taxon>Metazoa</taxon>
        <taxon>Ecdysozoa</taxon>
        <taxon>Arthropoda</taxon>
        <taxon>Hexapoda</taxon>
        <taxon>Insecta</taxon>
        <taxon>Pterygota</taxon>
        <taxon>Palaeoptera</taxon>
        <taxon>Ephemeroptera</taxon>
        <taxon>Pisciforma</taxon>
        <taxon>Baetidae</taxon>
        <taxon>Cloeon</taxon>
    </lineage>
</organism>
<gene>
    <name evidence="4" type="ORF">CLODIP_2_CD06479</name>
</gene>
<dbReference type="PANTHER" id="PTHR13395">
    <property type="entry name" value="SISTER CHROMATID COHESION PROTEIN DCC1-RELATED"/>
    <property type="match status" value="1"/>
</dbReference>
<dbReference type="GO" id="GO:0034088">
    <property type="term" value="P:maintenance of mitotic sister chromatid cohesion"/>
    <property type="evidence" value="ECO:0007669"/>
    <property type="project" value="TreeGrafter"/>
</dbReference>
<keyword evidence="3" id="KW-0235">DNA replication</keyword>
<accession>A0A8S1CVC3</accession>
<comment type="caution">
    <text evidence="4">The sequence shown here is derived from an EMBL/GenBank/DDBJ whole genome shotgun (WGS) entry which is preliminary data.</text>
</comment>
<reference evidence="4 5" key="1">
    <citation type="submission" date="2020-04" db="EMBL/GenBank/DDBJ databases">
        <authorList>
            <person name="Alioto T."/>
            <person name="Alioto T."/>
            <person name="Gomez Garrido J."/>
        </authorList>
    </citation>
    <scope>NUCLEOTIDE SEQUENCE [LARGE SCALE GENOMIC DNA]</scope>
</reference>
<sequence>MSIARRLVLEYLHSIAGKHLHLRYLLSSRLNITLEGNMNNDCPRTREDVEKTLNEAKIKTLVLNPCTQILKFSEEEAAYTCLELNKELLETLESGQCLVIRGDKSENAVLCTINKTFELKDTETSNSLLIIKSIDNHSELKYLQDNEAEGRVELRIVDKLVHNYLEPRLCRPHLQIVRQLLNKQIFKGQENERNVNTYDLYSFDKLLTTVQASEEELLKELKDLNAIEYNGFWRLLDFEYHFRVFSFITTFIEQESIPLDKINMEMCSNAYEEIVPKEIFEQVFKYYTEPSENMPGYYSLNQDKVCRMVAESLLKDSRKFNLDEFLPVWQESVLPGNIQFPSMRLRKITCS</sequence>
<comment type="similarity">
    <text evidence="1">Belongs to the DCC1 family.</text>
</comment>
<dbReference type="EMBL" id="CADEPI010000068">
    <property type="protein sequence ID" value="CAB3372112.1"/>
    <property type="molecule type" value="Genomic_DNA"/>
</dbReference>
<dbReference type="GO" id="GO:0031390">
    <property type="term" value="C:Ctf18 RFC-like complex"/>
    <property type="evidence" value="ECO:0007669"/>
    <property type="project" value="InterPro"/>
</dbReference>
<proteinExistence type="inferred from homology"/>
<evidence type="ECO:0000256" key="3">
    <source>
        <dbReference type="ARBA" id="ARBA00022705"/>
    </source>
</evidence>
<protein>
    <recommendedName>
        <fullName evidence="2">Sister chromatid cohesion protein DCC1</fullName>
    </recommendedName>
</protein>
<dbReference type="GO" id="GO:0000775">
    <property type="term" value="C:chromosome, centromeric region"/>
    <property type="evidence" value="ECO:0007669"/>
    <property type="project" value="TreeGrafter"/>
</dbReference>
<name>A0A8S1CVC3_9INSE</name>
<evidence type="ECO:0000256" key="1">
    <source>
        <dbReference type="ARBA" id="ARBA00007017"/>
    </source>
</evidence>
<dbReference type="Proteomes" id="UP000494165">
    <property type="component" value="Unassembled WGS sequence"/>
</dbReference>
<dbReference type="AlphaFoldDB" id="A0A8S1CVC3"/>
<keyword evidence="5" id="KW-1185">Reference proteome</keyword>
<evidence type="ECO:0000256" key="2">
    <source>
        <dbReference type="ARBA" id="ARBA00017682"/>
    </source>
</evidence>
<dbReference type="GO" id="GO:0000785">
    <property type="term" value="C:chromatin"/>
    <property type="evidence" value="ECO:0007669"/>
    <property type="project" value="TreeGrafter"/>
</dbReference>
<dbReference type="PANTHER" id="PTHR13395:SF6">
    <property type="entry name" value="SISTER CHROMATID COHESION PROTEIN DCC1"/>
    <property type="match status" value="1"/>
</dbReference>